<dbReference type="NCBIfam" id="TIGR01126">
    <property type="entry name" value="pdi_dom"/>
    <property type="match status" value="2"/>
</dbReference>
<dbReference type="OMA" id="FFGMKKD"/>
<dbReference type="EMBL" id="KE651166">
    <property type="protein sequence ID" value="EEB05283.1"/>
    <property type="molecule type" value="Genomic_DNA"/>
</dbReference>
<feature type="signal peptide" evidence="14">
    <location>
        <begin position="1"/>
        <end position="23"/>
    </location>
</feature>
<dbReference type="CDD" id="cd02961">
    <property type="entry name" value="PDI_a_family"/>
    <property type="match status" value="1"/>
</dbReference>
<dbReference type="PROSITE" id="PS00194">
    <property type="entry name" value="THIOREDOXIN_1"/>
    <property type="match status" value="2"/>
</dbReference>
<evidence type="ECO:0000256" key="8">
    <source>
        <dbReference type="ARBA" id="ARBA00022824"/>
    </source>
</evidence>
<feature type="compositionally biased region" description="Low complexity" evidence="15">
    <location>
        <begin position="478"/>
        <end position="488"/>
    </location>
</feature>
<evidence type="ECO:0000313" key="18">
    <source>
        <dbReference type="JaponicusDB" id="SJAG_00288"/>
    </source>
</evidence>
<dbReference type="InterPro" id="IPR036249">
    <property type="entry name" value="Thioredoxin-like_sf"/>
</dbReference>
<dbReference type="JaponicusDB" id="SJAG_00288">
    <property type="gene designation" value="pdi1"/>
</dbReference>
<dbReference type="PROSITE" id="PS51352">
    <property type="entry name" value="THIOREDOXIN_2"/>
    <property type="match status" value="2"/>
</dbReference>
<feature type="domain" description="Thioredoxin" evidence="16">
    <location>
        <begin position="335"/>
        <end position="461"/>
    </location>
</feature>
<dbReference type="eggNOG" id="KOG0190">
    <property type="taxonomic scope" value="Eukaryota"/>
</dbReference>
<feature type="chain" id="PRO_5005123624" description="Protein disulfide-isomerase" evidence="14">
    <location>
        <begin position="24"/>
        <end position="508"/>
    </location>
</feature>
<feature type="disulfide bond" description="Redox-active" evidence="12">
    <location>
        <begin position="384"/>
        <end position="387"/>
    </location>
</feature>
<keyword evidence="7" id="KW-0677">Repeat</keyword>
<dbReference type="Pfam" id="PF00085">
    <property type="entry name" value="Thioredoxin"/>
    <property type="match status" value="2"/>
</dbReference>
<evidence type="ECO:0000256" key="15">
    <source>
        <dbReference type="SAM" id="MobiDB-lite"/>
    </source>
</evidence>
<evidence type="ECO:0000256" key="9">
    <source>
        <dbReference type="ARBA" id="ARBA00023157"/>
    </source>
</evidence>
<keyword evidence="9 12" id="KW-1015">Disulfide bond</keyword>
<dbReference type="PANTHER" id="PTHR18929">
    <property type="entry name" value="PROTEIN DISULFIDE ISOMERASE"/>
    <property type="match status" value="1"/>
</dbReference>
<dbReference type="CDD" id="cd02981">
    <property type="entry name" value="PDI_b_family"/>
    <property type="match status" value="1"/>
</dbReference>
<dbReference type="STRING" id="402676.B6JV82"/>
<evidence type="ECO:0000256" key="10">
    <source>
        <dbReference type="ARBA" id="ARBA00023235"/>
    </source>
</evidence>
<evidence type="ECO:0000256" key="7">
    <source>
        <dbReference type="ARBA" id="ARBA00022737"/>
    </source>
</evidence>
<evidence type="ECO:0000313" key="17">
    <source>
        <dbReference type="EMBL" id="EEB05283.1"/>
    </source>
</evidence>
<evidence type="ECO:0000313" key="19">
    <source>
        <dbReference type="Proteomes" id="UP000001744"/>
    </source>
</evidence>
<feature type="domain" description="Thioredoxin" evidence="16">
    <location>
        <begin position="14"/>
        <end position="129"/>
    </location>
</feature>
<evidence type="ECO:0000256" key="5">
    <source>
        <dbReference type="ARBA" id="ARBA00012723"/>
    </source>
</evidence>
<dbReference type="PRINTS" id="PR00421">
    <property type="entry name" value="THIOREDOXIN"/>
</dbReference>
<dbReference type="Gene3D" id="3.40.30.10">
    <property type="entry name" value="Glutaredoxin"/>
    <property type="match status" value="4"/>
</dbReference>
<evidence type="ECO:0000256" key="13">
    <source>
        <dbReference type="RuleBase" id="RU004208"/>
    </source>
</evidence>
<dbReference type="InterPro" id="IPR005788">
    <property type="entry name" value="PDI_thioredoxin-like_dom"/>
</dbReference>
<dbReference type="CDD" id="cd02995">
    <property type="entry name" value="PDI_a_PDI_a'_C"/>
    <property type="match status" value="1"/>
</dbReference>
<evidence type="ECO:0000256" key="14">
    <source>
        <dbReference type="RuleBase" id="RU361130"/>
    </source>
</evidence>
<dbReference type="Pfam" id="PF13848">
    <property type="entry name" value="Thioredoxin_6"/>
    <property type="match status" value="1"/>
</dbReference>
<reference evidence="17 19" key="1">
    <citation type="journal article" date="2011" name="Science">
        <title>Comparative functional genomics of the fission yeasts.</title>
        <authorList>
            <person name="Rhind N."/>
            <person name="Chen Z."/>
            <person name="Yassour M."/>
            <person name="Thompson D.A."/>
            <person name="Haas B.J."/>
            <person name="Habib N."/>
            <person name="Wapinski I."/>
            <person name="Roy S."/>
            <person name="Lin M.F."/>
            <person name="Heiman D.I."/>
            <person name="Young S.K."/>
            <person name="Furuya K."/>
            <person name="Guo Y."/>
            <person name="Pidoux A."/>
            <person name="Chen H.M."/>
            <person name="Robbertse B."/>
            <person name="Goldberg J.M."/>
            <person name="Aoki K."/>
            <person name="Bayne E.H."/>
            <person name="Berlin A.M."/>
            <person name="Desjardins C.A."/>
            <person name="Dobbs E."/>
            <person name="Dukaj L."/>
            <person name="Fan L."/>
            <person name="FitzGerald M.G."/>
            <person name="French C."/>
            <person name="Gujja S."/>
            <person name="Hansen K."/>
            <person name="Keifenheim D."/>
            <person name="Levin J.Z."/>
            <person name="Mosher R.A."/>
            <person name="Mueller C.A."/>
            <person name="Pfiffner J."/>
            <person name="Priest M."/>
            <person name="Russ C."/>
            <person name="Smialowska A."/>
            <person name="Swoboda P."/>
            <person name="Sykes S.M."/>
            <person name="Vaughn M."/>
            <person name="Vengrova S."/>
            <person name="Yoder R."/>
            <person name="Zeng Q."/>
            <person name="Allshire R."/>
            <person name="Baulcombe D."/>
            <person name="Birren B.W."/>
            <person name="Brown W."/>
            <person name="Ekwall K."/>
            <person name="Kellis M."/>
            <person name="Leatherwood J."/>
            <person name="Levin H."/>
            <person name="Margalit H."/>
            <person name="Martienssen R."/>
            <person name="Nieduszynski C.A."/>
            <person name="Spatafora J.W."/>
            <person name="Friedman N."/>
            <person name="Dalgaard J.Z."/>
            <person name="Baumann P."/>
            <person name="Niki H."/>
            <person name="Regev A."/>
            <person name="Nusbaum C."/>
        </authorList>
    </citation>
    <scope>NUCLEOTIDE SEQUENCE [LARGE SCALE GENOMIC DNA]</scope>
    <source>
        <strain evidence="19">yFS275 / FY16936</strain>
    </source>
</reference>
<dbReference type="InterPro" id="IPR017937">
    <property type="entry name" value="Thioredoxin_CS"/>
</dbReference>
<keyword evidence="11 12" id="KW-0676">Redox-active center</keyword>
<feature type="disulfide bond" description="Redox-active" evidence="12">
    <location>
        <begin position="52"/>
        <end position="55"/>
    </location>
</feature>
<comment type="catalytic activity">
    <reaction evidence="1 14">
        <text>Catalyzes the rearrangement of -S-S- bonds in proteins.</text>
        <dbReference type="EC" id="5.3.4.1"/>
    </reaction>
</comment>
<organism evidence="17 19">
    <name type="scientific">Schizosaccharomyces japonicus (strain yFS275 / FY16936)</name>
    <name type="common">Fission yeast</name>
    <dbReference type="NCBI Taxonomy" id="402676"/>
    <lineage>
        <taxon>Eukaryota</taxon>
        <taxon>Fungi</taxon>
        <taxon>Dikarya</taxon>
        <taxon>Ascomycota</taxon>
        <taxon>Taphrinomycotina</taxon>
        <taxon>Schizosaccharomycetes</taxon>
        <taxon>Schizosaccharomycetales</taxon>
        <taxon>Schizosaccharomycetaceae</taxon>
        <taxon>Schizosaccharomyces</taxon>
    </lineage>
</organism>
<dbReference type="InterPro" id="IPR013766">
    <property type="entry name" value="Thioredoxin_domain"/>
</dbReference>
<keyword evidence="8" id="KW-0256">Endoplasmic reticulum</keyword>
<dbReference type="VEuPathDB" id="FungiDB:SJAG_00288"/>
<feature type="region of interest" description="Disordered" evidence="15">
    <location>
        <begin position="468"/>
        <end position="508"/>
    </location>
</feature>
<keyword evidence="10 14" id="KW-0413">Isomerase</keyword>
<gene>
    <name evidence="18" type="primary">pdi1</name>
    <name evidence="17" type="ORF">SJAG_00288</name>
</gene>
<evidence type="ECO:0000256" key="1">
    <source>
        <dbReference type="ARBA" id="ARBA00001182"/>
    </source>
</evidence>
<dbReference type="NCBIfam" id="TIGR01130">
    <property type="entry name" value="ER_PDI_fam"/>
    <property type="match status" value="1"/>
</dbReference>
<dbReference type="GO" id="GO:0034976">
    <property type="term" value="P:response to endoplasmic reticulum stress"/>
    <property type="evidence" value="ECO:0000318"/>
    <property type="project" value="GO_Central"/>
</dbReference>
<dbReference type="SUPFAM" id="SSF52833">
    <property type="entry name" value="Thioredoxin-like"/>
    <property type="match status" value="4"/>
</dbReference>
<evidence type="ECO:0000256" key="4">
    <source>
        <dbReference type="ARBA" id="ARBA00006347"/>
    </source>
</evidence>
<evidence type="ECO:0000256" key="11">
    <source>
        <dbReference type="ARBA" id="ARBA00023284"/>
    </source>
</evidence>
<dbReference type="OrthoDB" id="427280at2759"/>
<dbReference type="GeneID" id="7049601"/>
<protein>
    <recommendedName>
        <fullName evidence="5 14">Protein disulfide-isomerase</fullName>
        <ecNumber evidence="5 14">5.3.4.1</ecNumber>
    </recommendedName>
</protein>
<dbReference type="FunFam" id="3.40.30.10:FF:000017">
    <property type="entry name" value="Protein disulfide-isomerase A4"/>
    <property type="match status" value="1"/>
</dbReference>
<dbReference type="PANTHER" id="PTHR18929:SF132">
    <property type="entry name" value="PROTEIN DISULFIDE-ISOMERASE A3"/>
    <property type="match status" value="1"/>
</dbReference>
<dbReference type="InterPro" id="IPR005792">
    <property type="entry name" value="Prot_disulphide_isomerase"/>
</dbReference>
<dbReference type="EC" id="5.3.4.1" evidence="5 14"/>
<dbReference type="GO" id="GO:0003756">
    <property type="term" value="F:protein disulfide isomerase activity"/>
    <property type="evidence" value="ECO:0000318"/>
    <property type="project" value="GO_Central"/>
</dbReference>
<dbReference type="AlphaFoldDB" id="B6JV82"/>
<dbReference type="Proteomes" id="UP000001744">
    <property type="component" value="Unassembled WGS sequence"/>
</dbReference>
<proteinExistence type="inferred from homology"/>
<comment type="subcellular location">
    <subcellularLocation>
        <location evidence="3">Endoplasmic reticulum lumen</location>
    </subcellularLocation>
</comment>
<dbReference type="RefSeq" id="XP_002171576.1">
    <property type="nucleotide sequence ID" value="XM_002171540.2"/>
</dbReference>
<evidence type="ECO:0000259" key="16">
    <source>
        <dbReference type="PROSITE" id="PS51352"/>
    </source>
</evidence>
<evidence type="ECO:0000256" key="12">
    <source>
        <dbReference type="PIRSR" id="PIRSR605792-51"/>
    </source>
</evidence>
<comment type="similarity">
    <text evidence="4 13">Belongs to the protein disulfide isomerase family.</text>
</comment>
<keyword evidence="6 14" id="KW-0732">Signal</keyword>
<evidence type="ECO:0000256" key="3">
    <source>
        <dbReference type="ARBA" id="ARBA00004319"/>
    </source>
</evidence>
<accession>B6JV82</accession>
<comment type="function">
    <text evidence="2">Participates in the folding of proteins containing disulfide bonds, may be involved in glycosylation, prolyl hydroxylation and triglyceride transfer.</text>
</comment>
<name>B6JV82_SCHJY</name>
<dbReference type="HOGENOM" id="CLU_025879_5_0_1"/>
<evidence type="ECO:0000256" key="2">
    <source>
        <dbReference type="ARBA" id="ARBA00002692"/>
    </source>
</evidence>
<evidence type="ECO:0000256" key="6">
    <source>
        <dbReference type="ARBA" id="ARBA00022729"/>
    </source>
</evidence>
<dbReference type="GO" id="GO:0006457">
    <property type="term" value="P:protein folding"/>
    <property type="evidence" value="ECO:0000318"/>
    <property type="project" value="GO_Central"/>
</dbReference>
<sequence>MKRGVIFNTFFALLTGLASLVSAEVPSLNEDSLNELVKTEPLVMVKFFAPWCGHCKNLAPEYEAAAEQLKEEDIELVEVDCTQEAEFCQKSGVRGYPTLQVYHNGENVGTYSGARKQDAIVKYMQKLLLPAVTPVTNENVKDFISQDQFTVVGLFDDDKKNETFTNLAEKLRDDYAFGASSDAKVAKALNVTIPAIVAFNNLEDGEAFVYSAKEWNDDDIVKHLVSSRILLIDELQQSNYATYMQDGKPMGIVFYESPESREELVALFKPLAKTYKENTNIVFLDANRYGGFAEKLNLEQKWPAFAIHDVQQQQKYPFESTDLTNESVGEFLEKFAKGELTPSIKSEPIPEEQDNLYVVVANSFNDVVLDTTKDVLIEFYAPWCGYCKKLAPTYEELADQYAGEDRVVIAKIDATANDVPVQISGFPTIMLFKADDKENPVRYEGSRTLEDLVEFVKTNGAFEAAPVPIEKEEEAAESAETAETAETAAKVEEEVKEQKGEEDVEDEL</sequence>
<feature type="compositionally biased region" description="Basic and acidic residues" evidence="15">
    <location>
        <begin position="489"/>
        <end position="501"/>
    </location>
</feature>
<dbReference type="CDD" id="cd02982">
    <property type="entry name" value="PDI_b'_family"/>
    <property type="match status" value="1"/>
</dbReference>
<keyword evidence="19" id="KW-1185">Reference proteome</keyword>
<dbReference type="GO" id="GO:0005788">
    <property type="term" value="C:endoplasmic reticulum lumen"/>
    <property type="evidence" value="ECO:0007669"/>
    <property type="project" value="UniProtKB-SubCell"/>
</dbReference>
<dbReference type="GO" id="GO:0005783">
    <property type="term" value="C:endoplasmic reticulum"/>
    <property type="evidence" value="ECO:0000318"/>
    <property type="project" value="GO_Central"/>
</dbReference>